<dbReference type="CDD" id="cd00637">
    <property type="entry name" value="7tm_classA_rhodopsin-like"/>
    <property type="match status" value="1"/>
</dbReference>
<keyword evidence="7" id="KW-0675">Receptor</keyword>
<evidence type="ECO:0000256" key="6">
    <source>
        <dbReference type="ARBA" id="ARBA00023136"/>
    </source>
</evidence>
<keyword evidence="12" id="KW-1185">Reference proteome</keyword>
<dbReference type="PRINTS" id="PR00237">
    <property type="entry name" value="GPCRRHODOPSN"/>
</dbReference>
<keyword evidence="6 9" id="KW-0472">Membrane</keyword>
<dbReference type="InterPro" id="IPR050569">
    <property type="entry name" value="TAAR"/>
</dbReference>
<evidence type="ECO:0000256" key="4">
    <source>
        <dbReference type="ARBA" id="ARBA00022989"/>
    </source>
</evidence>
<dbReference type="Proteomes" id="UP001159428">
    <property type="component" value="Unassembled WGS sequence"/>
</dbReference>
<feature type="transmembrane region" description="Helical" evidence="9">
    <location>
        <begin position="234"/>
        <end position="253"/>
    </location>
</feature>
<dbReference type="PANTHER" id="PTHR24249:SF372">
    <property type="entry name" value="G-PROTEIN COUPLED RECEPTORS FAMILY 1 PROFILE DOMAIN-CONTAINING PROTEIN"/>
    <property type="match status" value="1"/>
</dbReference>
<reference evidence="11 12" key="1">
    <citation type="submission" date="2022-05" db="EMBL/GenBank/DDBJ databases">
        <authorList>
            <consortium name="Genoscope - CEA"/>
            <person name="William W."/>
        </authorList>
    </citation>
    <scope>NUCLEOTIDE SEQUENCE [LARGE SCALE GENOMIC DNA]</scope>
</reference>
<feature type="domain" description="G-protein coupled receptors family 1 profile" evidence="10">
    <location>
        <begin position="23"/>
        <end position="139"/>
    </location>
</feature>
<name>A0AAU9W1E9_9CNID</name>
<keyword evidence="3 9" id="KW-0812">Transmembrane</keyword>
<keyword evidence="5" id="KW-0297">G-protein coupled receptor</keyword>
<dbReference type="Gene3D" id="1.20.1070.10">
    <property type="entry name" value="Rhodopsin 7-helix transmembrane proteins"/>
    <property type="match status" value="2"/>
</dbReference>
<sequence>MTSTRVISLSILNGLLGVFGTVLNTTVVFVIFKNKDLRKGLNLFILSLSLADLLSNVLAQPIYIYLLAHGTESDLHNLIKAFHFFAFVSLHASTNNLAAITLYRLRALSRLFRHLILISRKQTWCAIVTVWSAAITMAVFFDIEPGKSAAPYIHLLVILAWIGSYAGIYGLVRQHKQRISSKEGMVSCPFMMANLKYESEAAKTSAILVGTSVICFFPDVVYELLGVAEKTRLQWAYTLLFANAVINPCVFVCRSQQFRRAFRKTCRCV</sequence>
<evidence type="ECO:0000313" key="11">
    <source>
        <dbReference type="EMBL" id="CAH3041276.1"/>
    </source>
</evidence>
<evidence type="ECO:0000256" key="8">
    <source>
        <dbReference type="ARBA" id="ARBA00023224"/>
    </source>
</evidence>
<gene>
    <name evidence="11" type="ORF">PMEA_00029134</name>
</gene>
<dbReference type="PANTHER" id="PTHR24249">
    <property type="entry name" value="HISTAMINE RECEPTOR-RELATED G-PROTEIN COUPLED RECEPTOR"/>
    <property type="match status" value="1"/>
</dbReference>
<feature type="transmembrane region" description="Helical" evidence="9">
    <location>
        <begin position="6"/>
        <end position="31"/>
    </location>
</feature>
<comment type="subcellular location">
    <subcellularLocation>
        <location evidence="1">Cell membrane</location>
        <topology evidence="1">Multi-pass membrane protein</topology>
    </subcellularLocation>
</comment>
<keyword evidence="2" id="KW-1003">Cell membrane</keyword>
<dbReference type="InterPro" id="IPR000276">
    <property type="entry name" value="GPCR_Rhodpsn"/>
</dbReference>
<keyword evidence="4 9" id="KW-1133">Transmembrane helix</keyword>
<evidence type="ECO:0000256" key="1">
    <source>
        <dbReference type="ARBA" id="ARBA00004651"/>
    </source>
</evidence>
<feature type="transmembrane region" description="Helical" evidence="9">
    <location>
        <begin position="81"/>
        <end position="103"/>
    </location>
</feature>
<keyword evidence="8" id="KW-0807">Transducer</keyword>
<evidence type="ECO:0000259" key="10">
    <source>
        <dbReference type="PROSITE" id="PS50262"/>
    </source>
</evidence>
<evidence type="ECO:0000256" key="9">
    <source>
        <dbReference type="SAM" id="Phobius"/>
    </source>
</evidence>
<protein>
    <recommendedName>
        <fullName evidence="10">G-protein coupled receptors family 1 profile domain-containing protein</fullName>
    </recommendedName>
</protein>
<dbReference type="PROSITE" id="PS50262">
    <property type="entry name" value="G_PROTEIN_RECEP_F1_2"/>
    <property type="match status" value="1"/>
</dbReference>
<feature type="transmembrane region" description="Helical" evidence="9">
    <location>
        <begin position="201"/>
        <end position="222"/>
    </location>
</feature>
<evidence type="ECO:0000256" key="5">
    <source>
        <dbReference type="ARBA" id="ARBA00023040"/>
    </source>
</evidence>
<dbReference type="EMBL" id="CALNXJ010000006">
    <property type="protein sequence ID" value="CAH3041276.1"/>
    <property type="molecule type" value="Genomic_DNA"/>
</dbReference>
<feature type="transmembrane region" description="Helical" evidence="9">
    <location>
        <begin position="149"/>
        <end position="172"/>
    </location>
</feature>
<evidence type="ECO:0000313" key="12">
    <source>
        <dbReference type="Proteomes" id="UP001159428"/>
    </source>
</evidence>
<feature type="transmembrane region" description="Helical" evidence="9">
    <location>
        <begin position="124"/>
        <end position="143"/>
    </location>
</feature>
<dbReference type="GO" id="GO:0004930">
    <property type="term" value="F:G protein-coupled receptor activity"/>
    <property type="evidence" value="ECO:0007669"/>
    <property type="project" value="UniProtKB-KW"/>
</dbReference>
<evidence type="ECO:0000256" key="7">
    <source>
        <dbReference type="ARBA" id="ARBA00023170"/>
    </source>
</evidence>
<organism evidence="11 12">
    <name type="scientific">Pocillopora meandrina</name>
    <dbReference type="NCBI Taxonomy" id="46732"/>
    <lineage>
        <taxon>Eukaryota</taxon>
        <taxon>Metazoa</taxon>
        <taxon>Cnidaria</taxon>
        <taxon>Anthozoa</taxon>
        <taxon>Hexacorallia</taxon>
        <taxon>Scleractinia</taxon>
        <taxon>Astrocoeniina</taxon>
        <taxon>Pocilloporidae</taxon>
        <taxon>Pocillopora</taxon>
    </lineage>
</organism>
<dbReference type="GO" id="GO:0005886">
    <property type="term" value="C:plasma membrane"/>
    <property type="evidence" value="ECO:0007669"/>
    <property type="project" value="UniProtKB-SubCell"/>
</dbReference>
<dbReference type="AlphaFoldDB" id="A0AAU9W1E9"/>
<dbReference type="SUPFAM" id="SSF81321">
    <property type="entry name" value="Family A G protein-coupled receptor-like"/>
    <property type="match status" value="1"/>
</dbReference>
<dbReference type="Pfam" id="PF00001">
    <property type="entry name" value="7tm_1"/>
    <property type="match status" value="1"/>
</dbReference>
<comment type="caution">
    <text evidence="11">The sequence shown here is derived from an EMBL/GenBank/DDBJ whole genome shotgun (WGS) entry which is preliminary data.</text>
</comment>
<accession>A0AAU9W1E9</accession>
<evidence type="ECO:0000256" key="3">
    <source>
        <dbReference type="ARBA" id="ARBA00022692"/>
    </source>
</evidence>
<proteinExistence type="predicted"/>
<feature type="transmembrane region" description="Helical" evidence="9">
    <location>
        <begin position="43"/>
        <end position="66"/>
    </location>
</feature>
<evidence type="ECO:0000256" key="2">
    <source>
        <dbReference type="ARBA" id="ARBA00022475"/>
    </source>
</evidence>
<dbReference type="InterPro" id="IPR017452">
    <property type="entry name" value="GPCR_Rhodpsn_7TM"/>
</dbReference>